<organism evidence="1">
    <name type="scientific">Podoviridae sp. ct53O25</name>
    <dbReference type="NCBI Taxonomy" id="2826539"/>
    <lineage>
        <taxon>Viruses</taxon>
        <taxon>Duplodnaviria</taxon>
        <taxon>Heunggongvirae</taxon>
        <taxon>Uroviricota</taxon>
        <taxon>Caudoviricetes</taxon>
    </lineage>
</organism>
<protein>
    <submittedName>
        <fullName evidence="1">Uncharacterized protein</fullName>
    </submittedName>
</protein>
<dbReference type="EMBL" id="BK014869">
    <property type="protein sequence ID" value="DAD79617.1"/>
    <property type="molecule type" value="Genomic_DNA"/>
</dbReference>
<name>A0A8S5MB83_9CAUD</name>
<accession>A0A8S5MB83</accession>
<proteinExistence type="predicted"/>
<reference evidence="1" key="1">
    <citation type="journal article" date="2021" name="Proc. Natl. Acad. Sci. U.S.A.">
        <title>A Catalog of Tens of Thousands of Viruses from Human Metagenomes Reveals Hidden Associations with Chronic Diseases.</title>
        <authorList>
            <person name="Tisza M.J."/>
            <person name="Buck C.B."/>
        </authorList>
    </citation>
    <scope>NUCLEOTIDE SEQUENCE</scope>
    <source>
        <strain evidence="1">Ct53O25</strain>
    </source>
</reference>
<evidence type="ECO:0000313" key="1">
    <source>
        <dbReference type="EMBL" id="DAD79617.1"/>
    </source>
</evidence>
<sequence>MVAFTLTNYQALAQAQGQEYEKALKARVKEEFDKNKENHSKWASKFSQAESERRKEETNWRKFYAKVYKEENSWLKETAFYILNGIQLWALTQQYRQQKEIADRVYDLANRQQRIAEEMYSHYKEQYQSHETNLGKQINNYFANPYRPQYDTTAGRFVVNARAQMTGKRREVLMCASQYCTGATKTALRDLAIREANLVGNAMNSAVKYENLREKRMEDKWLQVRLSFIQTGRGVSGQAITGIDGALSAFSRFGADPGAALSNLLGTAAYTIGGIIPSPSYNRAAPIVEATPAYSRGSATTPRYVSSVLKG</sequence>